<organism evidence="1 2">
    <name type="scientific">Thelohanellus kitauei</name>
    <name type="common">Myxosporean</name>
    <dbReference type="NCBI Taxonomy" id="669202"/>
    <lineage>
        <taxon>Eukaryota</taxon>
        <taxon>Metazoa</taxon>
        <taxon>Cnidaria</taxon>
        <taxon>Myxozoa</taxon>
        <taxon>Myxosporea</taxon>
        <taxon>Bivalvulida</taxon>
        <taxon>Platysporina</taxon>
        <taxon>Myxobolidae</taxon>
        <taxon>Thelohanellus</taxon>
    </lineage>
</organism>
<comment type="caution">
    <text evidence="1">The sequence shown here is derived from an EMBL/GenBank/DDBJ whole genome shotgun (WGS) entry which is preliminary data.</text>
</comment>
<sequence length="156" mass="18628">MFMRVFVTCTNEHTSKNSCPDVQDYHLQLNKQKHCNTIKISYIPNIAENIVRIFLTFKNITIHLSLHREMPPFTRFHLTIKDKPINKVYLVYDEFLITNVFLYIVNFENKPHSSTTYSFNNFTFEHLLSSPKIYKDDYEITNYFGLRAARTYKISE</sequence>
<dbReference type="AlphaFoldDB" id="A0A0C2N3E3"/>
<name>A0A0C2N3E3_THEKT</name>
<evidence type="ECO:0000313" key="1">
    <source>
        <dbReference type="EMBL" id="KII74166.1"/>
    </source>
</evidence>
<proteinExistence type="predicted"/>
<dbReference type="Proteomes" id="UP000031668">
    <property type="component" value="Unassembled WGS sequence"/>
</dbReference>
<accession>A0A0C2N3E3</accession>
<protein>
    <submittedName>
        <fullName evidence="1">Uncharacterized protein</fullName>
    </submittedName>
</protein>
<keyword evidence="2" id="KW-1185">Reference proteome</keyword>
<gene>
    <name evidence="1" type="ORF">RF11_02658</name>
</gene>
<dbReference type="EMBL" id="JWZT01000514">
    <property type="protein sequence ID" value="KII74166.1"/>
    <property type="molecule type" value="Genomic_DNA"/>
</dbReference>
<reference evidence="1 2" key="1">
    <citation type="journal article" date="2014" name="Genome Biol. Evol.">
        <title>The genome of the myxosporean Thelohanellus kitauei shows adaptations to nutrient acquisition within its fish host.</title>
        <authorList>
            <person name="Yang Y."/>
            <person name="Xiong J."/>
            <person name="Zhou Z."/>
            <person name="Huo F."/>
            <person name="Miao W."/>
            <person name="Ran C."/>
            <person name="Liu Y."/>
            <person name="Zhang J."/>
            <person name="Feng J."/>
            <person name="Wang M."/>
            <person name="Wang M."/>
            <person name="Wang L."/>
            <person name="Yao B."/>
        </authorList>
    </citation>
    <scope>NUCLEOTIDE SEQUENCE [LARGE SCALE GENOMIC DNA]</scope>
    <source>
        <strain evidence="1">Wuqing</strain>
    </source>
</reference>
<evidence type="ECO:0000313" key="2">
    <source>
        <dbReference type="Proteomes" id="UP000031668"/>
    </source>
</evidence>